<dbReference type="CDD" id="cd00299">
    <property type="entry name" value="GST_C_family"/>
    <property type="match status" value="1"/>
</dbReference>
<evidence type="ECO:0000259" key="2">
    <source>
        <dbReference type="PROSITE" id="PS50405"/>
    </source>
</evidence>
<feature type="domain" description="GST N-terminal" evidence="1">
    <location>
        <begin position="8"/>
        <end position="86"/>
    </location>
</feature>
<dbReference type="Gene3D" id="1.20.1050.10">
    <property type="match status" value="1"/>
</dbReference>
<evidence type="ECO:0000313" key="3">
    <source>
        <dbReference type="EMBL" id="MEP0819180.1"/>
    </source>
</evidence>
<dbReference type="InterPro" id="IPR036282">
    <property type="entry name" value="Glutathione-S-Trfase_C_sf"/>
</dbReference>
<evidence type="ECO:0000313" key="4">
    <source>
        <dbReference type="Proteomes" id="UP001464891"/>
    </source>
</evidence>
<evidence type="ECO:0000259" key="1">
    <source>
        <dbReference type="PROSITE" id="PS50404"/>
    </source>
</evidence>
<protein>
    <submittedName>
        <fullName evidence="3">Glutathione S-transferase</fullName>
    </submittedName>
</protein>
<dbReference type="InterPro" id="IPR004046">
    <property type="entry name" value="GST_C"/>
</dbReference>
<dbReference type="PROSITE" id="PS50404">
    <property type="entry name" value="GST_NTER"/>
    <property type="match status" value="1"/>
</dbReference>
<gene>
    <name evidence="3" type="ORF">NC998_18935</name>
</gene>
<comment type="caution">
    <text evidence="3">The sequence shown here is derived from an EMBL/GenBank/DDBJ whole genome shotgun (WGS) entry which is preliminary data.</text>
</comment>
<dbReference type="PROSITE" id="PS50405">
    <property type="entry name" value="GST_CTER"/>
    <property type="match status" value="1"/>
</dbReference>
<keyword evidence="4" id="KW-1185">Reference proteome</keyword>
<dbReference type="InterPro" id="IPR004045">
    <property type="entry name" value="Glutathione_S-Trfase_N"/>
</dbReference>
<sequence>MNPSLEGPTLRLVTIPVSHYCEKARWALDRLQVDYVEEAHAPLFSRLATWQLGAGAQVPVLVTQTEVVADSTRILQYSDHVFASEHKLYPSDPDLRREVEELEELFDTRLGVSLRCWVYFHLLPQRELTLKMWCEGTPTLEQRLSRTLFPLTRQLITQALDVNAESETTAFSETRNIFEMVSQRLSDGRRYLVGNTFTAADLTFAALAAPVLMPKEYGVPLLEFEELPPKMAVRVAELQAMPAAAYALRLFREERNNIQPTSANLAGG</sequence>
<dbReference type="Pfam" id="PF13417">
    <property type="entry name" value="GST_N_3"/>
    <property type="match status" value="1"/>
</dbReference>
<reference evidence="3 4" key="1">
    <citation type="submission" date="2022-04" db="EMBL/GenBank/DDBJ databases">
        <title>Positive selection, recombination, and allopatry shape intraspecific diversity of widespread and dominant cyanobacteria.</title>
        <authorList>
            <person name="Wei J."/>
            <person name="Shu W."/>
            <person name="Hu C."/>
        </authorList>
    </citation>
    <scope>NUCLEOTIDE SEQUENCE [LARGE SCALE GENOMIC DNA]</scope>
    <source>
        <strain evidence="3 4">GB2-A4</strain>
    </source>
</reference>
<organism evidence="3 4">
    <name type="scientific">Trichocoleus desertorum GB2-A4</name>
    <dbReference type="NCBI Taxonomy" id="2933944"/>
    <lineage>
        <taxon>Bacteria</taxon>
        <taxon>Bacillati</taxon>
        <taxon>Cyanobacteriota</taxon>
        <taxon>Cyanophyceae</taxon>
        <taxon>Leptolyngbyales</taxon>
        <taxon>Trichocoleusaceae</taxon>
        <taxon>Trichocoleus</taxon>
    </lineage>
</organism>
<dbReference type="InterPro" id="IPR010987">
    <property type="entry name" value="Glutathione-S-Trfase_C-like"/>
</dbReference>
<feature type="domain" description="GST C-terminal" evidence="2">
    <location>
        <begin position="123"/>
        <end position="258"/>
    </location>
</feature>
<dbReference type="Pfam" id="PF00043">
    <property type="entry name" value="GST_C"/>
    <property type="match status" value="1"/>
</dbReference>
<dbReference type="EMBL" id="JAMPKM010000012">
    <property type="protein sequence ID" value="MEP0819180.1"/>
    <property type="molecule type" value="Genomic_DNA"/>
</dbReference>
<dbReference type="CDD" id="cd00570">
    <property type="entry name" value="GST_N_family"/>
    <property type="match status" value="1"/>
</dbReference>
<dbReference type="Proteomes" id="UP001464891">
    <property type="component" value="Unassembled WGS sequence"/>
</dbReference>
<dbReference type="RefSeq" id="WP_190432309.1">
    <property type="nucleotide sequence ID" value="NZ_JAMPKM010000012.1"/>
</dbReference>
<proteinExistence type="predicted"/>
<dbReference type="SUPFAM" id="SSF52833">
    <property type="entry name" value="Thioredoxin-like"/>
    <property type="match status" value="1"/>
</dbReference>
<dbReference type="SUPFAM" id="SSF47616">
    <property type="entry name" value="GST C-terminal domain-like"/>
    <property type="match status" value="1"/>
</dbReference>
<dbReference type="InterPro" id="IPR036249">
    <property type="entry name" value="Thioredoxin-like_sf"/>
</dbReference>
<accession>A0ABV0JBM5</accession>
<name>A0ABV0JBM5_9CYAN</name>
<dbReference type="Gene3D" id="3.40.30.10">
    <property type="entry name" value="Glutaredoxin"/>
    <property type="match status" value="1"/>
</dbReference>